<accession>A0ABS1J7J9</accession>
<dbReference type="RefSeq" id="WP_201632278.1">
    <property type="nucleotide sequence ID" value="NZ_JAEQNB010000001.1"/>
</dbReference>
<dbReference type="EMBL" id="JAEQNB010000001">
    <property type="protein sequence ID" value="MBL0386243.1"/>
    <property type="molecule type" value="Genomic_DNA"/>
</dbReference>
<comment type="caution">
    <text evidence="2">The sequence shown here is derived from an EMBL/GenBank/DDBJ whole genome shotgun (WGS) entry which is preliminary data.</text>
</comment>
<sequence>MKFDFRKLFQEYLEMHENQTNRWLHVISMTSAWAVFLIGLFSWHPILWLWIPVTYIPAISGHFLFEHNQPTFSRFIKQHGWNIKGLLIMAIVEEACVFLMALEQFGLVKLPRQPKPRRVY</sequence>
<keyword evidence="1" id="KW-0812">Transmembrane</keyword>
<protein>
    <submittedName>
        <fullName evidence="2">DUF962 domain-containing protein</fullName>
    </submittedName>
</protein>
<evidence type="ECO:0000313" key="3">
    <source>
        <dbReference type="Proteomes" id="UP000602284"/>
    </source>
</evidence>
<keyword evidence="1" id="KW-1133">Transmembrane helix</keyword>
<proteinExistence type="predicted"/>
<name>A0ABS1J7J9_9BACL</name>
<reference evidence="2 3" key="1">
    <citation type="submission" date="2021-01" db="EMBL/GenBank/DDBJ databases">
        <title>Tumebacillus sp. strain ITR2 16S ribosomal RNA gene Genome sequencing and assembly.</title>
        <authorList>
            <person name="Kang M."/>
        </authorList>
    </citation>
    <scope>NUCLEOTIDE SEQUENCE [LARGE SCALE GENOMIC DNA]</scope>
    <source>
        <strain evidence="2 3">ITR2</strain>
    </source>
</reference>
<evidence type="ECO:0000256" key="1">
    <source>
        <dbReference type="SAM" id="Phobius"/>
    </source>
</evidence>
<organism evidence="2 3">
    <name type="scientific">Tumebacillus amylolyticus</name>
    <dbReference type="NCBI Taxonomy" id="2801339"/>
    <lineage>
        <taxon>Bacteria</taxon>
        <taxon>Bacillati</taxon>
        <taxon>Bacillota</taxon>
        <taxon>Bacilli</taxon>
        <taxon>Bacillales</taxon>
        <taxon>Alicyclobacillaceae</taxon>
        <taxon>Tumebacillus</taxon>
    </lineage>
</organism>
<evidence type="ECO:0000313" key="2">
    <source>
        <dbReference type="EMBL" id="MBL0386243.1"/>
    </source>
</evidence>
<feature type="transmembrane region" description="Helical" evidence="1">
    <location>
        <begin position="47"/>
        <end position="65"/>
    </location>
</feature>
<feature type="transmembrane region" description="Helical" evidence="1">
    <location>
        <begin position="21"/>
        <end position="41"/>
    </location>
</feature>
<feature type="transmembrane region" description="Helical" evidence="1">
    <location>
        <begin position="86"/>
        <end position="107"/>
    </location>
</feature>
<keyword evidence="3" id="KW-1185">Reference proteome</keyword>
<gene>
    <name evidence="2" type="ORF">JJB07_06200</name>
</gene>
<dbReference type="Proteomes" id="UP000602284">
    <property type="component" value="Unassembled WGS sequence"/>
</dbReference>
<dbReference type="Pfam" id="PF06127">
    <property type="entry name" value="Mpo1-like"/>
    <property type="match status" value="1"/>
</dbReference>
<dbReference type="InterPro" id="IPR009305">
    <property type="entry name" value="Mpo1-like"/>
</dbReference>
<keyword evidence="1" id="KW-0472">Membrane</keyword>